<reference evidence="1 2" key="1">
    <citation type="submission" date="2021-01" db="EMBL/GenBank/DDBJ databases">
        <title>Tumebacillus sp. strain ITR2 16S ribosomal RNA gene Genome sequencing and assembly.</title>
        <authorList>
            <person name="Kang M."/>
        </authorList>
    </citation>
    <scope>NUCLEOTIDE SEQUENCE [LARGE SCALE GENOMIC DNA]</scope>
    <source>
        <strain evidence="1 2">ITR2</strain>
    </source>
</reference>
<keyword evidence="2" id="KW-1185">Reference proteome</keyword>
<name>A0ABS1J4L0_9BACL</name>
<gene>
    <name evidence="1" type="ORF">JJB07_01010</name>
</gene>
<sequence>MKKPSEPKYVAAGPLAKKLLEDIMKPATKEIEVIRKLLAERKRNREENE</sequence>
<dbReference type="RefSeq" id="WP_201630381.1">
    <property type="nucleotide sequence ID" value="NZ_JAEQNB010000001.1"/>
</dbReference>
<evidence type="ECO:0000313" key="1">
    <source>
        <dbReference type="EMBL" id="MBL0385210.1"/>
    </source>
</evidence>
<evidence type="ECO:0000313" key="2">
    <source>
        <dbReference type="Proteomes" id="UP000602284"/>
    </source>
</evidence>
<accession>A0ABS1J4L0</accession>
<protein>
    <submittedName>
        <fullName evidence="1">Uncharacterized protein</fullName>
    </submittedName>
</protein>
<dbReference type="EMBL" id="JAEQNB010000001">
    <property type="protein sequence ID" value="MBL0385210.1"/>
    <property type="molecule type" value="Genomic_DNA"/>
</dbReference>
<dbReference type="Proteomes" id="UP000602284">
    <property type="component" value="Unassembled WGS sequence"/>
</dbReference>
<comment type="caution">
    <text evidence="1">The sequence shown here is derived from an EMBL/GenBank/DDBJ whole genome shotgun (WGS) entry which is preliminary data.</text>
</comment>
<organism evidence="1 2">
    <name type="scientific">Tumebacillus amylolyticus</name>
    <dbReference type="NCBI Taxonomy" id="2801339"/>
    <lineage>
        <taxon>Bacteria</taxon>
        <taxon>Bacillati</taxon>
        <taxon>Bacillota</taxon>
        <taxon>Bacilli</taxon>
        <taxon>Bacillales</taxon>
        <taxon>Alicyclobacillaceae</taxon>
        <taxon>Tumebacillus</taxon>
    </lineage>
</organism>
<proteinExistence type="predicted"/>